<sequence>MLVEVRQADRKQTQRYYQKLRSETRIPRETRAEIIQDREREAKLRAARSFGNSLRRSTEEIRRFYKKNSEWQRDQTISSIQPSPGHFYAADLPTEERMASEWNHILGISHATVPAKSLAKEFDKFVSIENEKKVNSTDLLKLMEPITEDETWKAINQLERHKSAGTSGLNHDFYKDFSTQLTPSLTRLYNMILKGGGYPLHFWMLP</sequence>
<evidence type="ECO:0000313" key="1">
    <source>
        <dbReference type="EMBL" id="KUF89544.1"/>
    </source>
</evidence>
<protein>
    <submittedName>
        <fullName evidence="1">Uncharacterized protein</fullName>
    </submittedName>
</protein>
<accession>A0A0W8CZW5</accession>
<name>A0A0W8CZW5_PHYNI</name>
<evidence type="ECO:0000313" key="2">
    <source>
        <dbReference type="Proteomes" id="UP000054636"/>
    </source>
</evidence>
<organism evidence="1 2">
    <name type="scientific">Phytophthora nicotianae</name>
    <name type="common">Potato buckeye rot agent</name>
    <name type="synonym">Phytophthora parasitica</name>
    <dbReference type="NCBI Taxonomy" id="4792"/>
    <lineage>
        <taxon>Eukaryota</taxon>
        <taxon>Sar</taxon>
        <taxon>Stramenopiles</taxon>
        <taxon>Oomycota</taxon>
        <taxon>Peronosporomycetes</taxon>
        <taxon>Peronosporales</taxon>
        <taxon>Peronosporaceae</taxon>
        <taxon>Phytophthora</taxon>
    </lineage>
</organism>
<comment type="caution">
    <text evidence="1">The sequence shown here is derived from an EMBL/GenBank/DDBJ whole genome shotgun (WGS) entry which is preliminary data.</text>
</comment>
<dbReference type="AlphaFoldDB" id="A0A0W8CZW5"/>
<dbReference type="Proteomes" id="UP000054636">
    <property type="component" value="Unassembled WGS sequence"/>
</dbReference>
<reference evidence="1 2" key="1">
    <citation type="submission" date="2015-11" db="EMBL/GenBank/DDBJ databases">
        <title>Genomes and virulence difference between two physiological races of Phytophthora nicotianae.</title>
        <authorList>
            <person name="Liu H."/>
            <person name="Ma X."/>
            <person name="Yu H."/>
            <person name="Fang D."/>
            <person name="Li Y."/>
            <person name="Wang X."/>
            <person name="Wang W."/>
            <person name="Dong Y."/>
            <person name="Xiao B."/>
        </authorList>
    </citation>
    <scope>NUCLEOTIDE SEQUENCE [LARGE SCALE GENOMIC DNA]</scope>
    <source>
        <strain evidence="2">race 1</strain>
    </source>
</reference>
<gene>
    <name evidence="1" type="ORF">AM588_10002248</name>
</gene>
<proteinExistence type="predicted"/>
<dbReference type="EMBL" id="LNFP01000794">
    <property type="protein sequence ID" value="KUF89544.1"/>
    <property type="molecule type" value="Genomic_DNA"/>
</dbReference>